<dbReference type="Proteomes" id="UP000199558">
    <property type="component" value="Unassembled WGS sequence"/>
</dbReference>
<evidence type="ECO:0000313" key="2">
    <source>
        <dbReference type="Proteomes" id="UP000199558"/>
    </source>
</evidence>
<dbReference type="AlphaFoldDB" id="A0A1A9B7L8"/>
<dbReference type="OrthoDB" id="1849013at2"/>
<dbReference type="EMBL" id="FLRH01000003">
    <property type="protein sequence ID" value="SBT65098.1"/>
    <property type="molecule type" value="Genomic_DNA"/>
</dbReference>
<name>A0A1A9B7L8_9ACTN</name>
<protein>
    <submittedName>
        <fullName evidence="1">Uncharacterized protein</fullName>
    </submittedName>
</protein>
<gene>
    <name evidence="1" type="ORF">GA0070622_2089</name>
</gene>
<evidence type="ECO:0000313" key="1">
    <source>
        <dbReference type="EMBL" id="SBT65098.1"/>
    </source>
</evidence>
<proteinExistence type="predicted"/>
<sequence>MLSDHQQRLRARFLAAPVVAPPEPWRHLDRTRRCIPVGGLQGVGFGVHPQTGVDLLMVVSMDGFGLIDATTGATIARDRDPDPDDASPSGPDLACPGIGVLVGARVRVAGLFGGGLHATTGDGWTVVVVAPEWPNDRVLLSADGGACKGPPGTSWWHVFHADYSELRAAGFSPSGRTLAIATSSDVTLIVRPEFA</sequence>
<keyword evidence="2" id="KW-1185">Reference proteome</keyword>
<accession>A0A1A9B7L8</accession>
<reference evidence="2" key="1">
    <citation type="submission" date="2016-06" db="EMBL/GenBank/DDBJ databases">
        <authorList>
            <person name="Varghese N."/>
            <person name="Submissions Spin"/>
        </authorList>
    </citation>
    <scope>NUCLEOTIDE SEQUENCE [LARGE SCALE GENOMIC DNA]</scope>
    <source>
        <strain evidence="2">DSM 45794</strain>
    </source>
</reference>
<organism evidence="1 2">
    <name type="scientific">Micromonospora sediminicola</name>
    <dbReference type="NCBI Taxonomy" id="946078"/>
    <lineage>
        <taxon>Bacteria</taxon>
        <taxon>Bacillati</taxon>
        <taxon>Actinomycetota</taxon>
        <taxon>Actinomycetes</taxon>
        <taxon>Micromonosporales</taxon>
        <taxon>Micromonosporaceae</taxon>
        <taxon>Micromonospora</taxon>
    </lineage>
</organism>